<comment type="caution">
    <text evidence="1">The sequence shown here is derived from an EMBL/GenBank/DDBJ whole genome shotgun (WGS) entry which is preliminary data.</text>
</comment>
<dbReference type="EMBL" id="CM029040">
    <property type="protein sequence ID" value="KAG2633059.1"/>
    <property type="molecule type" value="Genomic_DNA"/>
</dbReference>
<reference evidence="1" key="1">
    <citation type="submission" date="2020-05" db="EMBL/GenBank/DDBJ databases">
        <title>WGS assembly of Panicum virgatum.</title>
        <authorList>
            <person name="Lovell J.T."/>
            <person name="Jenkins J."/>
            <person name="Shu S."/>
            <person name="Juenger T.E."/>
            <person name="Schmutz J."/>
        </authorList>
    </citation>
    <scope>NUCLEOTIDE SEQUENCE</scope>
    <source>
        <strain evidence="1">AP13</strain>
    </source>
</reference>
<proteinExistence type="predicted"/>
<accession>A0A8T0VN01</accession>
<sequence length="99" mass="10567">MGNCLGGSSYSYVNKVSSTARPGESSPLLLALLSLCILLRHADRRCMLVACSLVLRSNLKVGARGQNYFIHKYCKNGGSACHGVIISQPHLLAASCETN</sequence>
<protein>
    <submittedName>
        <fullName evidence="1">Uncharacterized protein</fullName>
    </submittedName>
</protein>
<dbReference type="Proteomes" id="UP000823388">
    <property type="component" value="Chromosome 2N"/>
</dbReference>
<evidence type="ECO:0000313" key="1">
    <source>
        <dbReference type="EMBL" id="KAG2633059.1"/>
    </source>
</evidence>
<gene>
    <name evidence="1" type="ORF">PVAP13_2NG288803</name>
</gene>
<dbReference type="AlphaFoldDB" id="A0A8T0VN01"/>
<evidence type="ECO:0000313" key="2">
    <source>
        <dbReference type="Proteomes" id="UP000823388"/>
    </source>
</evidence>
<name>A0A8T0VN01_PANVG</name>
<organism evidence="1 2">
    <name type="scientific">Panicum virgatum</name>
    <name type="common">Blackwell switchgrass</name>
    <dbReference type="NCBI Taxonomy" id="38727"/>
    <lineage>
        <taxon>Eukaryota</taxon>
        <taxon>Viridiplantae</taxon>
        <taxon>Streptophyta</taxon>
        <taxon>Embryophyta</taxon>
        <taxon>Tracheophyta</taxon>
        <taxon>Spermatophyta</taxon>
        <taxon>Magnoliopsida</taxon>
        <taxon>Liliopsida</taxon>
        <taxon>Poales</taxon>
        <taxon>Poaceae</taxon>
        <taxon>PACMAD clade</taxon>
        <taxon>Panicoideae</taxon>
        <taxon>Panicodae</taxon>
        <taxon>Paniceae</taxon>
        <taxon>Panicinae</taxon>
        <taxon>Panicum</taxon>
        <taxon>Panicum sect. Hiantes</taxon>
    </lineage>
</organism>
<keyword evidence="2" id="KW-1185">Reference proteome</keyword>